<keyword evidence="2" id="KW-0812">Transmembrane</keyword>
<evidence type="ECO:0000313" key="4">
    <source>
        <dbReference type="Proteomes" id="UP000813463"/>
    </source>
</evidence>
<keyword evidence="2" id="KW-0472">Membrane</keyword>
<name>A0A9R0JVZ5_SPIOL</name>
<dbReference type="AlphaFoldDB" id="A0A9R0JVZ5"/>
<dbReference type="SMART" id="SM00516">
    <property type="entry name" value="SEC14"/>
    <property type="match status" value="1"/>
</dbReference>
<dbReference type="SUPFAM" id="SSF52087">
    <property type="entry name" value="CRAL/TRIO domain"/>
    <property type="match status" value="1"/>
</dbReference>
<dbReference type="GeneID" id="110788749"/>
<reference evidence="5" key="2">
    <citation type="submission" date="2025-08" db="UniProtKB">
        <authorList>
            <consortium name="RefSeq"/>
        </authorList>
    </citation>
    <scope>IDENTIFICATION</scope>
    <source>
        <tissue evidence="5">Leaf</tissue>
    </source>
</reference>
<dbReference type="Pfam" id="PF00650">
    <property type="entry name" value="CRAL_TRIO"/>
    <property type="match status" value="1"/>
</dbReference>
<proteinExistence type="predicted"/>
<gene>
    <name evidence="5" type="primary">LOC110788749</name>
</gene>
<sequence>MEDLQGGSGLRRNSELASVTSQKIAAKVDSMPKILTQKSLNLIASKDRAVRGVAGDVAFFLLKVAVLETTRRFSNAKCPVAWRGLQAFQMLCYPPFKWVRWAPFKGLVHGMQMLSRPLLVLSIATAFSDKSDEVNITDEHQDSGAPETLDEDSSSVQSHVDARNNDEFPICPSENWLLTLYEELERQGISLPERLNESELRRFYSSANGDFSCLLASIKKTVRWRETYHILSEPELMVWSDIVFWHGYDVRHRPCLIVRLGVACTSLPTHDRPRFAQAVVSQMEHGILHLADRESPRVMVVVDCKGLSPFRLPVQMIRSCALLFQDHFPHCLGGLFVIQLPPVVRVMVQTLMKVLNPVTQQKLKFLGERYQEILSEYFQELPACLGGKCRCSVCSNASSHNTRRLPSVKVANQLLADGLNGENVDLDFLSSEVDVRHSFDQVLRTGMIGFLMLCVLVVLLAGLFDSESRPN</sequence>
<keyword evidence="2" id="KW-1133">Transmembrane helix</keyword>
<evidence type="ECO:0000313" key="5">
    <source>
        <dbReference type="RefSeq" id="XP_021849084.1"/>
    </source>
</evidence>
<dbReference type="KEGG" id="soe:110788749"/>
<dbReference type="PANTHER" id="PTHR47041">
    <property type="entry name" value="SEC14 CYTOSOLIC FACTOR FAMILY PROTEIN / PHOSPHOGLYCERIDE TRANSFER FAMILY PROTEIN"/>
    <property type="match status" value="1"/>
</dbReference>
<evidence type="ECO:0000259" key="3">
    <source>
        <dbReference type="PROSITE" id="PS50191"/>
    </source>
</evidence>
<dbReference type="InterPro" id="IPR001251">
    <property type="entry name" value="CRAL-TRIO_dom"/>
</dbReference>
<evidence type="ECO:0000256" key="1">
    <source>
        <dbReference type="SAM" id="MobiDB-lite"/>
    </source>
</evidence>
<keyword evidence="4" id="KW-1185">Reference proteome</keyword>
<evidence type="ECO:0000256" key="2">
    <source>
        <dbReference type="SAM" id="Phobius"/>
    </source>
</evidence>
<feature type="region of interest" description="Disordered" evidence="1">
    <location>
        <begin position="134"/>
        <end position="156"/>
    </location>
</feature>
<feature type="transmembrane region" description="Helical" evidence="2">
    <location>
        <begin position="446"/>
        <end position="464"/>
    </location>
</feature>
<reference evidence="4" key="1">
    <citation type="journal article" date="2021" name="Nat. Commun.">
        <title>Genomic analyses provide insights into spinach domestication and the genetic basis of agronomic traits.</title>
        <authorList>
            <person name="Cai X."/>
            <person name="Sun X."/>
            <person name="Xu C."/>
            <person name="Sun H."/>
            <person name="Wang X."/>
            <person name="Ge C."/>
            <person name="Zhang Z."/>
            <person name="Wang Q."/>
            <person name="Fei Z."/>
            <person name="Jiao C."/>
            <person name="Wang Q."/>
        </authorList>
    </citation>
    <scope>NUCLEOTIDE SEQUENCE [LARGE SCALE GENOMIC DNA]</scope>
    <source>
        <strain evidence="4">cv. Varoflay</strain>
    </source>
</reference>
<organism evidence="4 5">
    <name type="scientific">Spinacia oleracea</name>
    <name type="common">Spinach</name>
    <dbReference type="NCBI Taxonomy" id="3562"/>
    <lineage>
        <taxon>Eukaryota</taxon>
        <taxon>Viridiplantae</taxon>
        <taxon>Streptophyta</taxon>
        <taxon>Embryophyta</taxon>
        <taxon>Tracheophyta</taxon>
        <taxon>Spermatophyta</taxon>
        <taxon>Magnoliopsida</taxon>
        <taxon>eudicotyledons</taxon>
        <taxon>Gunneridae</taxon>
        <taxon>Pentapetalae</taxon>
        <taxon>Caryophyllales</taxon>
        <taxon>Chenopodiaceae</taxon>
        <taxon>Chenopodioideae</taxon>
        <taxon>Anserineae</taxon>
        <taxon>Spinacia</taxon>
    </lineage>
</organism>
<dbReference type="PROSITE" id="PS50191">
    <property type="entry name" value="CRAL_TRIO"/>
    <property type="match status" value="1"/>
</dbReference>
<dbReference type="RefSeq" id="XP_021849084.1">
    <property type="nucleotide sequence ID" value="XM_021993392.2"/>
</dbReference>
<feature type="domain" description="CRAL-TRIO" evidence="3">
    <location>
        <begin position="233"/>
        <end position="393"/>
    </location>
</feature>
<dbReference type="InterPro" id="IPR036865">
    <property type="entry name" value="CRAL-TRIO_dom_sf"/>
</dbReference>
<accession>A0A9R0JVZ5</accession>
<dbReference type="PANTHER" id="PTHR47041:SF2">
    <property type="entry name" value="SEC14 CYTOSOLIC FACTOR FAMILY PROTEIN _ PHOSPHOGLYCERIDE TRANSFER FAMILY PROTEIN"/>
    <property type="match status" value="1"/>
</dbReference>
<dbReference type="OrthoDB" id="1434354at2759"/>
<dbReference type="Gene3D" id="3.40.525.10">
    <property type="entry name" value="CRAL-TRIO lipid binding domain"/>
    <property type="match status" value="1"/>
</dbReference>
<dbReference type="CDD" id="cd00170">
    <property type="entry name" value="SEC14"/>
    <property type="match status" value="1"/>
</dbReference>
<protein>
    <recommendedName>
        <fullName evidence="3">CRAL-TRIO domain-containing protein</fullName>
    </recommendedName>
</protein>
<dbReference type="Proteomes" id="UP000813463">
    <property type="component" value="Chromosome 6"/>
</dbReference>